<dbReference type="EMBL" id="JBJIAA010000001">
    <property type="protein sequence ID" value="MFL0249107.1"/>
    <property type="molecule type" value="Genomic_DNA"/>
</dbReference>
<dbReference type="InterPro" id="IPR053369">
    <property type="entry name" value="SrfA-induced_signal"/>
</dbReference>
<dbReference type="InterPro" id="IPR011081">
    <property type="entry name" value="Big_4"/>
</dbReference>
<keyword evidence="7" id="KW-1185">Reference proteome</keyword>
<feature type="domain" description="SbsA Ig-like" evidence="4">
    <location>
        <begin position="38"/>
        <end position="125"/>
    </location>
</feature>
<sequence>MKAFIRGLILTASIFATLFVFKPYSVHAAVQYNDYQEQYNVSPKKVWKIRFSNPVNWFSAQNSVYVYDNSNNVFPVTITTDASDSRILVITPNRNYDLGKRYCMVINSSIYSSNTYKNLKSNVRMYFNIKTKLDPSDYGNGGSSDASGLNGIVIIGSNRAYSVSYLLQHSDLANDVNGDPSKKVYYIPDATNAYYQNVQNLFGDSFTTYSSMSSLHSLKYIDDNIVYTDAGGNNYAYVWNSSYGYYILQTSGVNVTVVSPSTTGAVSLTVNSVNAVSGAAYYKIDGTNIKRKIGQDVSNYVSMQPTVKILILSSNQTEMGYAYVNVSQRLTNTIFPVTVEPNQNGNTTGNSNNNGSVVYGEDGYTYYLNSGDNNTIYKTDDTGEYNQQIGLDKAQYMNEQNGWIYYSNYSDNQKIYRIKTDGTRREKVCDDSAAYLVVNGDWIYYSNHSEQGRLYRIGVSAGASTKDDVQPDPSTYKIDPAGTHGLPIDTINSSQTVPYDEVAYINVSNNWVYYVNNSDDHKIYKIDTDGNFRTKVNDEWSECPQVVDDEIYYCSKTGEIMKIGTDGNSTPVDLGGQADNSNADQTFSINVSGDWIYYSNKNDNKTLYKVKNDGSGEKYKLTNFPIYYVMVAGNKLYIDSTSNIEYTLPIDTTGGDIPVPVGKTTPDTSIVKVNDITKVVEYQDVNQTIEWLEDKYLPEKVTAVMSDNKQQELTVNWDKANKTFSGGIWYYTGTILGYTKTVNLKLIIPSQMLNGTNDINITHNPGGNDYVSISPDAAATPTEREVQAKYKDIIRVYADENKTTQISKDSDGVIGKNGKVKIPVSDIYAYGDAIYVTIQRNGKYESNTTKILQMQQPTITKPTGSDMDDDTNKADFDARDTDMVYPGVDGRDFTIYNWNEAHWDTTDITNATGISNVYEPSNGYNQMYIVPSNTTLDMTSSNAIKVDGKSQQISVDSSGTRVSNKSLDSTVTQDSLTHNLLGGYYSIYIARHYDLSDSNHQNDIFVTADPNGSRPVVTADIASVSPATEEATYEDTPVQRKITAPNTTNPRNTTQVVVSKDATISLDQPVSSGEEVWFVPSNFKGVDGYLAKQYGYTQTDKDCLDDFYNNKIFGGKNNIIRVQNQPNDFNASTIGLTPGTEYNMYIMNNVGARKLGQSIIPDFSAPTINMTVPSADNTGANYNSASTNGADKIQITYNDLFSDGGDKNTSIPGKIYLLYGQVAASDVTRYTSIFPPQALLDGGTYQVSVASLPQGTDYVVTIAAVDAAGNVSVKYVTVTNKSNGGGSST</sequence>
<evidence type="ECO:0000259" key="4">
    <source>
        <dbReference type="Pfam" id="PF13205"/>
    </source>
</evidence>
<dbReference type="SUPFAM" id="SSF69304">
    <property type="entry name" value="Tricorn protease N-terminal domain"/>
    <property type="match status" value="1"/>
</dbReference>
<dbReference type="InterPro" id="IPR032485">
    <property type="entry name" value="LRP1-like_beta_prop"/>
</dbReference>
<accession>A0ABW8TA78</accession>
<evidence type="ECO:0000259" key="3">
    <source>
        <dbReference type="Pfam" id="PF07532"/>
    </source>
</evidence>
<comment type="caution">
    <text evidence="6">The sequence shown here is derived from an EMBL/GenBank/DDBJ whole genome shotgun (WGS) entry which is preliminary data.</text>
</comment>
<dbReference type="InterPro" id="IPR032812">
    <property type="entry name" value="SbsA_Ig"/>
</dbReference>
<dbReference type="Pfam" id="PF07532">
    <property type="entry name" value="Big_4"/>
    <property type="match status" value="1"/>
</dbReference>
<reference evidence="6 7" key="1">
    <citation type="submission" date="2024-11" db="EMBL/GenBank/DDBJ databases">
        <authorList>
            <person name="Heng Y.C."/>
            <person name="Lim A.C.H."/>
            <person name="Lee J.K.Y."/>
            <person name="Kittelmann S."/>
        </authorList>
    </citation>
    <scope>NUCLEOTIDE SEQUENCE [LARGE SCALE GENOMIC DNA]</scope>
    <source>
        <strain evidence="6 7">WILCCON 0114</strain>
    </source>
</reference>
<evidence type="ECO:0000256" key="1">
    <source>
        <dbReference type="ARBA" id="ARBA00022729"/>
    </source>
</evidence>
<name>A0ABW8TA78_9CLOT</name>
<gene>
    <name evidence="6" type="ORF">ACJDT4_01620</name>
</gene>
<evidence type="ECO:0000256" key="2">
    <source>
        <dbReference type="SAM" id="SignalP"/>
    </source>
</evidence>
<feature type="signal peptide" evidence="2">
    <location>
        <begin position="1"/>
        <end position="28"/>
    </location>
</feature>
<dbReference type="PANTHER" id="PTHR32256">
    <property type="match status" value="1"/>
</dbReference>
<feature type="domain" description="Prolow-density lipoprotein receptor-related protein 1-like beta-propeller" evidence="5">
    <location>
        <begin position="346"/>
        <end position="466"/>
    </location>
</feature>
<dbReference type="Proteomes" id="UP001623592">
    <property type="component" value="Unassembled WGS sequence"/>
</dbReference>
<dbReference type="PANTHER" id="PTHR32256:SF17">
    <property type="entry name" value="EGF-LIKE DOMAIN-CONTAINING PROTEIN"/>
    <property type="match status" value="1"/>
</dbReference>
<evidence type="ECO:0000313" key="7">
    <source>
        <dbReference type="Proteomes" id="UP001623592"/>
    </source>
</evidence>
<organism evidence="6 7">
    <name type="scientific">Clostridium neuense</name>
    <dbReference type="NCBI Taxonomy" id="1728934"/>
    <lineage>
        <taxon>Bacteria</taxon>
        <taxon>Bacillati</taxon>
        <taxon>Bacillota</taxon>
        <taxon>Clostridia</taxon>
        <taxon>Eubacteriales</taxon>
        <taxon>Clostridiaceae</taxon>
        <taxon>Clostridium</taxon>
    </lineage>
</organism>
<keyword evidence="1 2" id="KW-0732">Signal</keyword>
<dbReference type="Pfam" id="PF13205">
    <property type="entry name" value="Big_5"/>
    <property type="match status" value="1"/>
</dbReference>
<protein>
    <submittedName>
        <fullName evidence="6">DUF5050 domain-containing protein</fullName>
    </submittedName>
</protein>
<feature type="domain" description="Bacterial Ig-like" evidence="3">
    <location>
        <begin position="683"/>
        <end position="738"/>
    </location>
</feature>
<dbReference type="RefSeq" id="WP_406785781.1">
    <property type="nucleotide sequence ID" value="NZ_JBJIAA010000001.1"/>
</dbReference>
<evidence type="ECO:0000259" key="5">
    <source>
        <dbReference type="Pfam" id="PF16472"/>
    </source>
</evidence>
<feature type="chain" id="PRO_5046324291" evidence="2">
    <location>
        <begin position="29"/>
        <end position="1289"/>
    </location>
</feature>
<evidence type="ECO:0000313" key="6">
    <source>
        <dbReference type="EMBL" id="MFL0249107.1"/>
    </source>
</evidence>
<proteinExistence type="predicted"/>
<dbReference type="Pfam" id="PF16472">
    <property type="entry name" value="DUF5050"/>
    <property type="match status" value="2"/>
</dbReference>
<feature type="domain" description="Prolow-density lipoprotein receptor-related protein 1-like beta-propeller" evidence="5">
    <location>
        <begin position="485"/>
        <end position="642"/>
    </location>
</feature>